<sequence length="72" mass="7048">MQYRTPAAKVWILAVLGATALSACGDSVAERALYGAGAGVATAAVVDGNLGTGAVAGAAANVAYCELYPSRC</sequence>
<accession>A0A0P1GHZ5</accession>
<protein>
    <recommendedName>
        <fullName evidence="6">Lipoprotein</fullName>
    </recommendedName>
</protein>
<evidence type="ECO:0000313" key="2">
    <source>
        <dbReference type="EMBL" id="CUH69099.1"/>
    </source>
</evidence>
<feature type="chain" id="PRO_5009792661" description="Lipoprotein" evidence="1">
    <location>
        <begin position="26"/>
        <end position="72"/>
    </location>
</feature>
<organism evidence="3 5">
    <name type="scientific">Thalassovita autumnalis</name>
    <dbReference type="NCBI Taxonomy" id="2072972"/>
    <lineage>
        <taxon>Bacteria</taxon>
        <taxon>Pseudomonadati</taxon>
        <taxon>Pseudomonadota</taxon>
        <taxon>Alphaproteobacteria</taxon>
        <taxon>Rhodobacterales</taxon>
        <taxon>Roseobacteraceae</taxon>
        <taxon>Thalassovita</taxon>
    </lineage>
</organism>
<dbReference type="EMBL" id="CYSC01000041">
    <property type="protein sequence ID" value="CUH73698.1"/>
    <property type="molecule type" value="Genomic_DNA"/>
</dbReference>
<feature type="signal peptide" evidence="1">
    <location>
        <begin position="1"/>
        <end position="25"/>
    </location>
</feature>
<dbReference type="Proteomes" id="UP000051887">
    <property type="component" value="Unassembled WGS sequence"/>
</dbReference>
<dbReference type="RefSeq" id="WP_058244832.1">
    <property type="nucleotide sequence ID" value="NZ_CYSB01000038.1"/>
</dbReference>
<keyword evidence="1" id="KW-0732">Signal</keyword>
<evidence type="ECO:0008006" key="6">
    <source>
        <dbReference type="Google" id="ProtNLM"/>
    </source>
</evidence>
<dbReference type="PROSITE" id="PS51257">
    <property type="entry name" value="PROKAR_LIPOPROTEIN"/>
    <property type="match status" value="1"/>
</dbReference>
<evidence type="ECO:0000313" key="5">
    <source>
        <dbReference type="Proteomes" id="UP000051887"/>
    </source>
</evidence>
<evidence type="ECO:0000313" key="4">
    <source>
        <dbReference type="Proteomes" id="UP000051086"/>
    </source>
</evidence>
<dbReference type="Proteomes" id="UP000051086">
    <property type="component" value="Unassembled WGS sequence"/>
</dbReference>
<keyword evidence="4" id="KW-1185">Reference proteome</keyword>
<gene>
    <name evidence="2" type="ORF">TL5118_03058</name>
    <name evidence="3" type="ORF">TL5120_03510</name>
</gene>
<proteinExistence type="predicted"/>
<name>A0A0P1GHZ5_9RHOB</name>
<evidence type="ECO:0000256" key="1">
    <source>
        <dbReference type="SAM" id="SignalP"/>
    </source>
</evidence>
<reference evidence="2 4" key="2">
    <citation type="submission" date="2015-09" db="EMBL/GenBank/DDBJ databases">
        <authorList>
            <person name="Rodrigo-Torres L."/>
            <person name="Arahal D.R."/>
        </authorList>
    </citation>
    <scope>NUCLEOTIDE SEQUENCE [LARGE SCALE GENOMIC DNA]</scope>
    <source>
        <strain evidence="2 4">CECT 5118</strain>
    </source>
</reference>
<dbReference type="EMBL" id="CYSB01000038">
    <property type="protein sequence ID" value="CUH69099.1"/>
    <property type="molecule type" value="Genomic_DNA"/>
</dbReference>
<reference evidence="3 5" key="1">
    <citation type="submission" date="2015-09" db="EMBL/GenBank/DDBJ databases">
        <authorList>
            <consortium name="Swine Surveillance"/>
        </authorList>
    </citation>
    <scope>NUCLEOTIDE SEQUENCE [LARGE SCALE GENOMIC DNA]</scope>
    <source>
        <strain evidence="3 5">5120</strain>
    </source>
</reference>
<dbReference type="AlphaFoldDB" id="A0A0P1GHZ5"/>
<evidence type="ECO:0000313" key="3">
    <source>
        <dbReference type="EMBL" id="CUH73698.1"/>
    </source>
</evidence>